<dbReference type="OrthoDB" id="2561043at2759"/>
<name>A0A1J1IPM0_9DIPT</name>
<dbReference type="CDD" id="cd01359">
    <property type="entry name" value="Argininosuccinate_lyase"/>
    <property type="match status" value="1"/>
</dbReference>
<dbReference type="SUPFAM" id="SSF48557">
    <property type="entry name" value="L-aspartase-like"/>
    <property type="match status" value="1"/>
</dbReference>
<evidence type="ECO:0000313" key="5">
    <source>
        <dbReference type="Proteomes" id="UP000183832"/>
    </source>
</evidence>
<dbReference type="Gene3D" id="1.10.275.10">
    <property type="entry name" value="Fumarase/aspartase (N-terminal domain)"/>
    <property type="match status" value="1"/>
</dbReference>
<dbReference type="InterPro" id="IPR024083">
    <property type="entry name" value="Fumarase/histidase_N"/>
</dbReference>
<dbReference type="FunFam" id="1.10.40.30:FF:000001">
    <property type="entry name" value="Argininosuccinate lyase"/>
    <property type="match status" value="1"/>
</dbReference>
<dbReference type="GO" id="GO:0005829">
    <property type="term" value="C:cytosol"/>
    <property type="evidence" value="ECO:0007669"/>
    <property type="project" value="TreeGrafter"/>
</dbReference>
<dbReference type="InterPro" id="IPR029419">
    <property type="entry name" value="Arg_succ_lyase_C"/>
</dbReference>
<protein>
    <submittedName>
        <fullName evidence="4">CLUMA_CG014502, isoform A</fullName>
    </submittedName>
</protein>
<dbReference type="PANTHER" id="PTHR43814">
    <property type="entry name" value="ARGININOSUCCINATE LYASE"/>
    <property type="match status" value="1"/>
</dbReference>
<feature type="domain" description="Fumarate lyase N-terminal" evidence="2">
    <location>
        <begin position="259"/>
        <end position="325"/>
    </location>
</feature>
<accession>A0A1J1IPM0</accession>
<dbReference type="Pfam" id="PF00206">
    <property type="entry name" value="Lyase_1"/>
    <property type="match status" value="2"/>
</dbReference>
<dbReference type="PRINTS" id="PR00145">
    <property type="entry name" value="ARGSUCLYASE"/>
</dbReference>
<dbReference type="GO" id="GO:0004056">
    <property type="term" value="F:argininosuccinate lyase activity"/>
    <property type="evidence" value="ECO:0007669"/>
    <property type="project" value="InterPro"/>
</dbReference>
<evidence type="ECO:0000313" key="4">
    <source>
        <dbReference type="EMBL" id="CRL01038.1"/>
    </source>
</evidence>
<feature type="domain" description="Argininosuccinate lyase C-terminal" evidence="3">
    <location>
        <begin position="388"/>
        <end position="455"/>
    </location>
</feature>
<dbReference type="HAMAP" id="MF_00006">
    <property type="entry name" value="Arg_succ_lyase"/>
    <property type="match status" value="1"/>
</dbReference>
<dbReference type="InterPro" id="IPR008948">
    <property type="entry name" value="L-Aspartase-like"/>
</dbReference>
<evidence type="ECO:0000256" key="1">
    <source>
        <dbReference type="ARBA" id="ARBA00010755"/>
    </source>
</evidence>
<dbReference type="Pfam" id="PF14698">
    <property type="entry name" value="ASL_C2"/>
    <property type="match status" value="1"/>
</dbReference>
<dbReference type="InterPro" id="IPR020557">
    <property type="entry name" value="Fumarate_lyase_CS"/>
</dbReference>
<dbReference type="EMBL" id="CVRI01000055">
    <property type="protein sequence ID" value="CRL01038.1"/>
    <property type="molecule type" value="Genomic_DNA"/>
</dbReference>
<feature type="domain" description="Fumarate lyase N-terminal" evidence="2">
    <location>
        <begin position="24"/>
        <end position="247"/>
    </location>
</feature>
<dbReference type="PRINTS" id="PR00149">
    <property type="entry name" value="FUMRATELYASE"/>
</dbReference>
<dbReference type="Gene3D" id="1.20.200.10">
    <property type="entry name" value="Fumarase/aspartase (Central domain)"/>
    <property type="match status" value="1"/>
</dbReference>
<keyword evidence="5" id="KW-1185">Reference proteome</keyword>
<dbReference type="AlphaFoldDB" id="A0A1J1IPM0"/>
<evidence type="ECO:0000259" key="3">
    <source>
        <dbReference type="Pfam" id="PF14698"/>
    </source>
</evidence>
<dbReference type="FunFam" id="1.10.275.10:FF:000002">
    <property type="entry name" value="Argininosuccinate lyase"/>
    <property type="match status" value="1"/>
</dbReference>
<proteinExistence type="inferred from homology"/>
<sequence length="483" mass="54939">MEKSSKLWGDEGRFSCGLNSDLSQLNNSLQVDKRLYREDICGSLAYAEVLCDAEIISSDEFKTIKEGLNIVLDDWNSHKIQLRDNDEDIHSVNERRLIEIVGDVGRKLHTGRSRNDQVVLDMKLWMKKSVIEIVEDIKCLIKVFIRKAEDKIKVIMPGYTHLQRAQPVRFSHWLLAHGFFLESDCDRLKQLLERVDVMPLGSGALAGNPFKINRDKLAKLLGFSKITNNSMNAVSDRDFVGNLMKNVSDLIFLNTNIFQVEFNFIATLISTHLSRLSEDLILFNTKEFNFIKLSGEFATGSSLMPQKFNPDCLELVRGLTGGILGQLTNILVTLKGLPFTYNKDLQSDKQSMFFVFDNIKLSLKVISGVVESMEILDENCWNALSYDMLATDVAYYLVRKGVAFRDAHHSASKLVDYASQHCIELCKLPLPVMKTINEKFIDDVHDIWSFTKSVEQYQATGGTSMESVRNQIAYLKDYVERGN</sequence>
<dbReference type="InterPro" id="IPR009049">
    <property type="entry name" value="Argininosuccinate_lyase"/>
</dbReference>
<dbReference type="InterPro" id="IPR000362">
    <property type="entry name" value="Fumarate_lyase_fam"/>
</dbReference>
<comment type="similarity">
    <text evidence="1">Belongs to the lyase 1 family. Argininosuccinate lyase subfamily.</text>
</comment>
<reference evidence="4 5" key="1">
    <citation type="submission" date="2015-04" db="EMBL/GenBank/DDBJ databases">
        <authorList>
            <person name="Syromyatnikov M.Y."/>
            <person name="Popov V.N."/>
        </authorList>
    </citation>
    <scope>NUCLEOTIDE SEQUENCE [LARGE SCALE GENOMIC DNA]</scope>
</reference>
<dbReference type="Proteomes" id="UP000183832">
    <property type="component" value="Unassembled WGS sequence"/>
</dbReference>
<dbReference type="PANTHER" id="PTHR43814:SF1">
    <property type="entry name" value="ARGININOSUCCINATE LYASE"/>
    <property type="match status" value="1"/>
</dbReference>
<dbReference type="Gene3D" id="1.10.40.30">
    <property type="entry name" value="Fumarase/aspartase (C-terminal domain)"/>
    <property type="match status" value="1"/>
</dbReference>
<dbReference type="STRING" id="568069.A0A1J1IPM0"/>
<dbReference type="InterPro" id="IPR022761">
    <property type="entry name" value="Fumarate_lyase_N"/>
</dbReference>
<dbReference type="GO" id="GO:0042450">
    <property type="term" value="P:L-arginine biosynthetic process via ornithine"/>
    <property type="evidence" value="ECO:0007669"/>
    <property type="project" value="InterPro"/>
</dbReference>
<organism evidence="4 5">
    <name type="scientific">Clunio marinus</name>
    <dbReference type="NCBI Taxonomy" id="568069"/>
    <lineage>
        <taxon>Eukaryota</taxon>
        <taxon>Metazoa</taxon>
        <taxon>Ecdysozoa</taxon>
        <taxon>Arthropoda</taxon>
        <taxon>Hexapoda</taxon>
        <taxon>Insecta</taxon>
        <taxon>Pterygota</taxon>
        <taxon>Neoptera</taxon>
        <taxon>Endopterygota</taxon>
        <taxon>Diptera</taxon>
        <taxon>Nematocera</taxon>
        <taxon>Chironomoidea</taxon>
        <taxon>Chironomidae</taxon>
        <taxon>Clunio</taxon>
    </lineage>
</organism>
<evidence type="ECO:0000259" key="2">
    <source>
        <dbReference type="Pfam" id="PF00206"/>
    </source>
</evidence>
<dbReference type="PROSITE" id="PS00163">
    <property type="entry name" value="FUMARATE_LYASES"/>
    <property type="match status" value="1"/>
</dbReference>
<dbReference type="NCBIfam" id="TIGR00838">
    <property type="entry name" value="argH"/>
    <property type="match status" value="1"/>
</dbReference>
<dbReference type="FunFam" id="1.20.200.10:FF:000015">
    <property type="entry name" value="argininosuccinate lyase isoform X2"/>
    <property type="match status" value="1"/>
</dbReference>
<gene>
    <name evidence="4" type="ORF">CLUMA_CG014502</name>
</gene>